<name>A0ABD1E2Q0_HYPHA</name>
<organism evidence="1 2">
    <name type="scientific">Hypothenemus hampei</name>
    <name type="common">Coffee berry borer</name>
    <dbReference type="NCBI Taxonomy" id="57062"/>
    <lineage>
        <taxon>Eukaryota</taxon>
        <taxon>Metazoa</taxon>
        <taxon>Ecdysozoa</taxon>
        <taxon>Arthropoda</taxon>
        <taxon>Hexapoda</taxon>
        <taxon>Insecta</taxon>
        <taxon>Pterygota</taxon>
        <taxon>Neoptera</taxon>
        <taxon>Endopterygota</taxon>
        <taxon>Coleoptera</taxon>
        <taxon>Polyphaga</taxon>
        <taxon>Cucujiformia</taxon>
        <taxon>Curculionidae</taxon>
        <taxon>Scolytinae</taxon>
        <taxon>Hypothenemus</taxon>
    </lineage>
</organism>
<dbReference type="EMBL" id="JBDJPC010000013">
    <property type="protein sequence ID" value="KAL1488620.1"/>
    <property type="molecule type" value="Genomic_DNA"/>
</dbReference>
<protein>
    <submittedName>
        <fullName evidence="1">Uncharacterized protein</fullName>
    </submittedName>
</protein>
<proteinExistence type="predicted"/>
<evidence type="ECO:0000313" key="2">
    <source>
        <dbReference type="Proteomes" id="UP001566132"/>
    </source>
</evidence>
<gene>
    <name evidence="1" type="ORF">ABEB36_014423</name>
</gene>
<dbReference type="Proteomes" id="UP001566132">
    <property type="component" value="Unassembled WGS sequence"/>
</dbReference>
<reference evidence="1 2" key="1">
    <citation type="submission" date="2024-05" db="EMBL/GenBank/DDBJ databases">
        <title>Genetic variation in Jamaican populations of the coffee berry borer (Hypothenemus hampei).</title>
        <authorList>
            <person name="Errbii M."/>
            <person name="Myrie A."/>
        </authorList>
    </citation>
    <scope>NUCLEOTIDE SEQUENCE [LARGE SCALE GENOMIC DNA]</scope>
    <source>
        <strain evidence="1">JA-Hopewell-2020-01-JO</strain>
        <tissue evidence="1">Whole body</tissue>
    </source>
</reference>
<sequence>MRKTLNGTKSLIFDAIQIEKRKKIKWKKLDKSLYKGMIHNISACKTRFEMPLKTLSPNTVYF</sequence>
<evidence type="ECO:0000313" key="1">
    <source>
        <dbReference type="EMBL" id="KAL1488620.1"/>
    </source>
</evidence>
<dbReference type="AlphaFoldDB" id="A0ABD1E2Q0"/>
<comment type="caution">
    <text evidence="1">The sequence shown here is derived from an EMBL/GenBank/DDBJ whole genome shotgun (WGS) entry which is preliminary data.</text>
</comment>
<keyword evidence="2" id="KW-1185">Reference proteome</keyword>
<accession>A0ABD1E2Q0</accession>